<organism evidence="2 3">
    <name type="scientific">Aeromonas caviae</name>
    <name type="common">Aeromonas punctata</name>
    <dbReference type="NCBI Taxonomy" id="648"/>
    <lineage>
        <taxon>Bacteria</taxon>
        <taxon>Pseudomonadati</taxon>
        <taxon>Pseudomonadota</taxon>
        <taxon>Gammaproteobacteria</taxon>
        <taxon>Aeromonadales</taxon>
        <taxon>Aeromonadaceae</taxon>
        <taxon>Aeromonas</taxon>
    </lineage>
</organism>
<sequence>MSAQEIIQIANELSARGITPSTAMVKARLSHPVPMAELLKVLSQWKQQPQPAATAPAPASAPEASPLATESVTLQQLSEQLARLEQKVDRLTDLLLNQKPD</sequence>
<dbReference type="EMBL" id="AP021927">
    <property type="protein sequence ID" value="BBQ29525.1"/>
    <property type="molecule type" value="Genomic_DNA"/>
</dbReference>
<evidence type="ECO:0000313" key="2">
    <source>
        <dbReference type="EMBL" id="BBQ29525.1"/>
    </source>
</evidence>
<accession>A0A2K0LGX3</accession>
<feature type="compositionally biased region" description="Low complexity" evidence="1">
    <location>
        <begin position="48"/>
        <end position="70"/>
    </location>
</feature>
<reference evidence="2 3" key="1">
    <citation type="submission" date="2019-12" db="EMBL/GenBank/DDBJ databases">
        <title>complete genome sequences of Aeromonas caviae str. WP2-W18-ESBL-01 isolated from wastewater treatment plant effluent.</title>
        <authorList>
            <person name="Sekizuka T."/>
            <person name="Itokawa K."/>
            <person name="Yatsu K."/>
            <person name="Inamine Y."/>
            <person name="Kuroda M."/>
        </authorList>
    </citation>
    <scope>NUCLEOTIDE SEQUENCE [LARGE SCALE GENOMIC DNA]</scope>
    <source>
        <strain evidence="2 3">WP2-W18-ESBL-01</strain>
    </source>
</reference>
<dbReference type="Proteomes" id="UP000515756">
    <property type="component" value="Chromosome"/>
</dbReference>
<name>A0A2K0LGX3_AERCA</name>
<evidence type="ECO:0000313" key="3">
    <source>
        <dbReference type="Proteomes" id="UP000515756"/>
    </source>
</evidence>
<protein>
    <recommendedName>
        <fullName evidence="4">KfrA N-terminal DNA-binding domain-containing protein</fullName>
    </recommendedName>
</protein>
<gene>
    <name evidence="2" type="ORF">WP2W18E01_11070</name>
</gene>
<feature type="region of interest" description="Disordered" evidence="1">
    <location>
        <begin position="46"/>
        <end position="72"/>
    </location>
</feature>
<proteinExistence type="predicted"/>
<evidence type="ECO:0008006" key="4">
    <source>
        <dbReference type="Google" id="ProtNLM"/>
    </source>
</evidence>
<dbReference type="RefSeq" id="WP_010673388.1">
    <property type="nucleotide sequence ID" value="NZ_AP021927.1"/>
</dbReference>
<dbReference type="AlphaFoldDB" id="A0A2K0LGX3"/>
<evidence type="ECO:0000256" key="1">
    <source>
        <dbReference type="SAM" id="MobiDB-lite"/>
    </source>
</evidence>